<reference evidence="2" key="1">
    <citation type="journal article" date="2017" name="Front. Plant Sci.">
        <title>Climate Clever Clovers: New Paradigm to Reduce the Environmental Footprint of Ruminants by Breeding Low Methanogenic Forages Utilizing Haplotype Variation.</title>
        <authorList>
            <person name="Kaur P."/>
            <person name="Appels R."/>
            <person name="Bayer P.E."/>
            <person name="Keeble-Gagnere G."/>
            <person name="Wang J."/>
            <person name="Hirakawa H."/>
            <person name="Shirasawa K."/>
            <person name="Vercoe P."/>
            <person name="Stefanova K."/>
            <person name="Durmic Z."/>
            <person name="Nichols P."/>
            <person name="Revell C."/>
            <person name="Isobe S.N."/>
            <person name="Edwards D."/>
            <person name="Erskine W."/>
        </authorList>
    </citation>
    <scope>NUCLEOTIDE SEQUENCE [LARGE SCALE GENOMIC DNA]</scope>
    <source>
        <strain evidence="2">cv. Daliak</strain>
    </source>
</reference>
<evidence type="ECO:0000313" key="1">
    <source>
        <dbReference type="EMBL" id="GAU27715.1"/>
    </source>
</evidence>
<gene>
    <name evidence="1" type="ORF">TSUD_126610</name>
</gene>
<dbReference type="PANTHER" id="PTHR48040">
    <property type="entry name" value="PLEIOTROPIC DRUG RESISTANCE PROTEIN 1-LIKE ISOFORM X1"/>
    <property type="match status" value="1"/>
</dbReference>
<dbReference type="OrthoDB" id="66620at2759"/>
<evidence type="ECO:0000313" key="2">
    <source>
        <dbReference type="Proteomes" id="UP000242715"/>
    </source>
</evidence>
<dbReference type="PANTHER" id="PTHR48040:SF13">
    <property type="entry name" value="ABC TRANSPORTER G FAMILY MEMBER 31"/>
    <property type="match status" value="1"/>
</dbReference>
<accession>A0A2Z6MVI0</accession>
<name>A0A2Z6MVI0_TRISU</name>
<sequence length="66" mass="7594">MEVPNIEVRFRNLTIEAEVHIGTRALPTLINYTRDALELQFNLQSRPKRHSLTILNDINGVIKPGR</sequence>
<dbReference type="AlphaFoldDB" id="A0A2Z6MVI0"/>
<organism evidence="1 2">
    <name type="scientific">Trifolium subterraneum</name>
    <name type="common">Subterranean clover</name>
    <dbReference type="NCBI Taxonomy" id="3900"/>
    <lineage>
        <taxon>Eukaryota</taxon>
        <taxon>Viridiplantae</taxon>
        <taxon>Streptophyta</taxon>
        <taxon>Embryophyta</taxon>
        <taxon>Tracheophyta</taxon>
        <taxon>Spermatophyta</taxon>
        <taxon>Magnoliopsida</taxon>
        <taxon>eudicotyledons</taxon>
        <taxon>Gunneridae</taxon>
        <taxon>Pentapetalae</taxon>
        <taxon>rosids</taxon>
        <taxon>fabids</taxon>
        <taxon>Fabales</taxon>
        <taxon>Fabaceae</taxon>
        <taxon>Papilionoideae</taxon>
        <taxon>50 kb inversion clade</taxon>
        <taxon>NPAAA clade</taxon>
        <taxon>Hologalegina</taxon>
        <taxon>IRL clade</taxon>
        <taxon>Trifolieae</taxon>
        <taxon>Trifolium</taxon>
    </lineage>
</organism>
<dbReference type="EMBL" id="DF973360">
    <property type="protein sequence ID" value="GAU27715.1"/>
    <property type="molecule type" value="Genomic_DNA"/>
</dbReference>
<proteinExistence type="predicted"/>
<protein>
    <submittedName>
        <fullName evidence="1">Uncharacterized protein</fullName>
    </submittedName>
</protein>
<dbReference type="Proteomes" id="UP000242715">
    <property type="component" value="Unassembled WGS sequence"/>
</dbReference>
<keyword evidence="2" id="KW-1185">Reference proteome</keyword>